<protein>
    <submittedName>
        <fullName evidence="2">Uncharacterized protein</fullName>
    </submittedName>
</protein>
<comment type="caution">
    <text evidence="2">The sequence shown here is derived from an EMBL/GenBank/DDBJ whole genome shotgun (WGS) entry which is preliminary data.</text>
</comment>
<reference evidence="2 3" key="1">
    <citation type="submission" date="2019-05" db="EMBL/GenBank/DDBJ databases">
        <title>Another draft genome of Portunus trituberculatus and its Hox gene families provides insights of decapod evolution.</title>
        <authorList>
            <person name="Jeong J.-H."/>
            <person name="Song I."/>
            <person name="Kim S."/>
            <person name="Choi T."/>
            <person name="Kim D."/>
            <person name="Ryu S."/>
            <person name="Kim W."/>
        </authorList>
    </citation>
    <scope>NUCLEOTIDE SEQUENCE [LARGE SCALE GENOMIC DNA]</scope>
    <source>
        <tissue evidence="2">Muscle</tissue>
    </source>
</reference>
<accession>A0A5B7J655</accession>
<evidence type="ECO:0000256" key="1">
    <source>
        <dbReference type="SAM" id="MobiDB-lite"/>
    </source>
</evidence>
<evidence type="ECO:0000313" key="3">
    <source>
        <dbReference type="Proteomes" id="UP000324222"/>
    </source>
</evidence>
<dbReference type="Proteomes" id="UP000324222">
    <property type="component" value="Unassembled WGS sequence"/>
</dbReference>
<organism evidence="2 3">
    <name type="scientific">Portunus trituberculatus</name>
    <name type="common">Swimming crab</name>
    <name type="synonym">Neptunus trituberculatus</name>
    <dbReference type="NCBI Taxonomy" id="210409"/>
    <lineage>
        <taxon>Eukaryota</taxon>
        <taxon>Metazoa</taxon>
        <taxon>Ecdysozoa</taxon>
        <taxon>Arthropoda</taxon>
        <taxon>Crustacea</taxon>
        <taxon>Multicrustacea</taxon>
        <taxon>Malacostraca</taxon>
        <taxon>Eumalacostraca</taxon>
        <taxon>Eucarida</taxon>
        <taxon>Decapoda</taxon>
        <taxon>Pleocyemata</taxon>
        <taxon>Brachyura</taxon>
        <taxon>Eubrachyura</taxon>
        <taxon>Portunoidea</taxon>
        <taxon>Portunidae</taxon>
        <taxon>Portuninae</taxon>
        <taxon>Portunus</taxon>
    </lineage>
</organism>
<dbReference type="EMBL" id="VSRR010088590">
    <property type="protein sequence ID" value="MPC91662.1"/>
    <property type="molecule type" value="Genomic_DNA"/>
</dbReference>
<dbReference type="AlphaFoldDB" id="A0A5B7J655"/>
<sequence>MLSVSYHQDGQPVSCGPPQSQRGCPSLGGWLVPPLLSTLREKCVGPQGPRQQSLPQHPHPQMPGVSQEAEKQEVGPSPHQSHLSGAGRGGTV</sequence>
<feature type="region of interest" description="Disordered" evidence="1">
    <location>
        <begin position="1"/>
        <end position="92"/>
    </location>
</feature>
<keyword evidence="3" id="KW-1185">Reference proteome</keyword>
<proteinExistence type="predicted"/>
<evidence type="ECO:0000313" key="2">
    <source>
        <dbReference type="EMBL" id="MPC91662.1"/>
    </source>
</evidence>
<gene>
    <name evidence="2" type="ORF">E2C01_086714</name>
</gene>
<name>A0A5B7J655_PORTR</name>